<evidence type="ECO:0000256" key="8">
    <source>
        <dbReference type="ARBA" id="ARBA00023326"/>
    </source>
</evidence>
<accession>A0ABT6WMA2</accession>
<evidence type="ECO:0000256" key="10">
    <source>
        <dbReference type="SAM" id="SignalP"/>
    </source>
</evidence>
<protein>
    <recommendedName>
        <fullName evidence="9">Beta-xylanase</fullName>
        <ecNumber evidence="9">3.2.1.8</ecNumber>
    </recommendedName>
</protein>
<dbReference type="PRINTS" id="PR00134">
    <property type="entry name" value="GLHYDRLASE10"/>
</dbReference>
<comment type="caution">
    <text evidence="12">The sequence shown here is derived from an EMBL/GenBank/DDBJ whole genome shotgun (WGS) entry which is preliminary data.</text>
</comment>
<dbReference type="RefSeq" id="WP_282761697.1">
    <property type="nucleotide sequence ID" value="NZ_JASCTH010000012.1"/>
</dbReference>
<dbReference type="InterPro" id="IPR017853">
    <property type="entry name" value="GH"/>
</dbReference>
<dbReference type="PROSITE" id="PS51760">
    <property type="entry name" value="GH10_2"/>
    <property type="match status" value="1"/>
</dbReference>
<dbReference type="InterPro" id="IPR001000">
    <property type="entry name" value="GH10_dom"/>
</dbReference>
<dbReference type="PANTHER" id="PTHR31490">
    <property type="entry name" value="GLYCOSYL HYDROLASE"/>
    <property type="match status" value="1"/>
</dbReference>
<name>A0ABT6WMA2_9ACTN</name>
<organism evidence="12 13">
    <name type="scientific">Actinoplanes sandaracinus</name>
    <dbReference type="NCBI Taxonomy" id="3045177"/>
    <lineage>
        <taxon>Bacteria</taxon>
        <taxon>Bacillati</taxon>
        <taxon>Actinomycetota</taxon>
        <taxon>Actinomycetes</taxon>
        <taxon>Micromonosporales</taxon>
        <taxon>Micromonosporaceae</taxon>
        <taxon>Actinoplanes</taxon>
    </lineage>
</organism>
<reference evidence="12 13" key="1">
    <citation type="submission" date="2023-05" db="EMBL/GenBank/DDBJ databases">
        <title>Actinoplanes sp. NEAU-A12 genome sequencing.</title>
        <authorList>
            <person name="Wang Z.-S."/>
        </authorList>
    </citation>
    <scope>NUCLEOTIDE SEQUENCE [LARGE SCALE GENOMIC DNA]</scope>
    <source>
        <strain evidence="12 13">NEAU-A12</strain>
    </source>
</reference>
<keyword evidence="6 9" id="KW-0119">Carbohydrate metabolism</keyword>
<dbReference type="SUPFAM" id="SSF51445">
    <property type="entry name" value="(Trans)glycosidases"/>
    <property type="match status" value="1"/>
</dbReference>
<keyword evidence="5 9" id="KW-0378">Hydrolase</keyword>
<evidence type="ECO:0000256" key="5">
    <source>
        <dbReference type="ARBA" id="ARBA00022801"/>
    </source>
</evidence>
<evidence type="ECO:0000256" key="9">
    <source>
        <dbReference type="RuleBase" id="RU361174"/>
    </source>
</evidence>
<dbReference type="EMBL" id="JASCTH010000012">
    <property type="protein sequence ID" value="MDI6100868.1"/>
    <property type="molecule type" value="Genomic_DNA"/>
</dbReference>
<feature type="chain" id="PRO_5046115695" description="Beta-xylanase" evidence="10">
    <location>
        <begin position="28"/>
        <end position="383"/>
    </location>
</feature>
<dbReference type="InterPro" id="IPR044846">
    <property type="entry name" value="GH10"/>
</dbReference>
<evidence type="ECO:0000256" key="6">
    <source>
        <dbReference type="ARBA" id="ARBA00023277"/>
    </source>
</evidence>
<dbReference type="EC" id="3.2.1.8" evidence="9"/>
<evidence type="ECO:0000256" key="1">
    <source>
        <dbReference type="ARBA" id="ARBA00000681"/>
    </source>
</evidence>
<comment type="catalytic activity">
    <reaction evidence="1 9">
        <text>Endohydrolysis of (1-&gt;4)-beta-D-xylosidic linkages in xylans.</text>
        <dbReference type="EC" id="3.2.1.8"/>
    </reaction>
</comment>
<dbReference type="SMART" id="SM00633">
    <property type="entry name" value="Glyco_10"/>
    <property type="match status" value="1"/>
</dbReference>
<comment type="similarity">
    <text evidence="2 9">Belongs to the glycosyl hydrolase 10 (cellulase F) family.</text>
</comment>
<keyword evidence="7 9" id="KW-0326">Glycosidase</keyword>
<evidence type="ECO:0000313" key="12">
    <source>
        <dbReference type="EMBL" id="MDI6100868.1"/>
    </source>
</evidence>
<proteinExistence type="inferred from homology"/>
<keyword evidence="4 10" id="KW-0732">Signal</keyword>
<dbReference type="Proteomes" id="UP001241758">
    <property type="component" value="Unassembled WGS sequence"/>
</dbReference>
<feature type="domain" description="GH10" evidence="11">
    <location>
        <begin position="80"/>
        <end position="374"/>
    </location>
</feature>
<gene>
    <name evidence="12" type="ORF">QLQ12_19840</name>
</gene>
<dbReference type="Gene3D" id="3.20.20.80">
    <property type="entry name" value="Glycosidases"/>
    <property type="match status" value="1"/>
</dbReference>
<evidence type="ECO:0000313" key="13">
    <source>
        <dbReference type="Proteomes" id="UP001241758"/>
    </source>
</evidence>
<dbReference type="Pfam" id="PF00331">
    <property type="entry name" value="Glyco_hydro_10"/>
    <property type="match status" value="1"/>
</dbReference>
<evidence type="ECO:0000256" key="7">
    <source>
        <dbReference type="ARBA" id="ARBA00023295"/>
    </source>
</evidence>
<evidence type="ECO:0000256" key="4">
    <source>
        <dbReference type="ARBA" id="ARBA00022729"/>
    </source>
</evidence>
<keyword evidence="3" id="KW-0858">Xylan degradation</keyword>
<evidence type="ECO:0000256" key="3">
    <source>
        <dbReference type="ARBA" id="ARBA00022651"/>
    </source>
</evidence>
<feature type="signal peptide" evidence="10">
    <location>
        <begin position="1"/>
        <end position="27"/>
    </location>
</feature>
<sequence length="383" mass="42946">MTKASRVAVAVLAASTLLTIGAQPVQAARTTGTAVAATAGGHGGHASPPLRRVTPRDLRIGAAVAGGGHHLEQDYPDPFTHDRPYRRVLAREFDSVSPENQMKWEFIHPERDRYDFGPADAIVRFARQHGQVVRGHTLLWHSQNPEWLAEGTFTKAELRTILKRHIFAVVGRYRGQIHQWDVANEIFNENGEYRQENIWIRELGPGIVADAFRWAHQADPKAQLFLNDYGVEWPGAKVDAYETLAKQLLADRVPLHGFASQAHLSTRYGAPEQLRGVLQRFDDLGLYTAITELDVRMDLPAGSVPTAEQLTVQAQYYKTVLDACLAVDDCNSFTLWGFTDKYSWVPVFFPAEGAATVMWDDFRPKPAYYTVRQTLADARRNGR</sequence>
<evidence type="ECO:0000256" key="2">
    <source>
        <dbReference type="ARBA" id="ARBA00007495"/>
    </source>
</evidence>
<keyword evidence="8 9" id="KW-0624">Polysaccharide degradation</keyword>
<keyword evidence="13" id="KW-1185">Reference proteome</keyword>
<dbReference type="PANTHER" id="PTHR31490:SF88">
    <property type="entry name" value="BETA-XYLANASE"/>
    <property type="match status" value="1"/>
</dbReference>
<evidence type="ECO:0000259" key="11">
    <source>
        <dbReference type="PROSITE" id="PS51760"/>
    </source>
</evidence>